<keyword evidence="2" id="KW-0472">Membrane</keyword>
<name>A0A4Q8AAH4_9MICC</name>
<feature type="transmembrane region" description="Helical" evidence="2">
    <location>
        <begin position="318"/>
        <end position="337"/>
    </location>
</feature>
<feature type="transmembrane region" description="Helical" evidence="2">
    <location>
        <begin position="183"/>
        <end position="207"/>
    </location>
</feature>
<reference evidence="3 4" key="1">
    <citation type="submission" date="2019-02" db="EMBL/GenBank/DDBJ databases">
        <title>Sequencing the genomes of 1000 actinobacteria strains.</title>
        <authorList>
            <person name="Klenk H.-P."/>
        </authorList>
    </citation>
    <scope>NUCLEOTIDE SEQUENCE [LARGE SCALE GENOMIC DNA]</scope>
    <source>
        <strain evidence="3 4">DSM 17364</strain>
    </source>
</reference>
<dbReference type="AlphaFoldDB" id="A0A4Q8AAH4"/>
<feature type="transmembrane region" description="Helical" evidence="2">
    <location>
        <begin position="275"/>
        <end position="298"/>
    </location>
</feature>
<organism evidence="3 4">
    <name type="scientific">Zhihengliuella halotolerans</name>
    <dbReference type="NCBI Taxonomy" id="370736"/>
    <lineage>
        <taxon>Bacteria</taxon>
        <taxon>Bacillati</taxon>
        <taxon>Actinomycetota</taxon>
        <taxon>Actinomycetes</taxon>
        <taxon>Micrococcales</taxon>
        <taxon>Micrococcaceae</taxon>
        <taxon>Zhihengliuella</taxon>
    </lineage>
</organism>
<evidence type="ECO:0000313" key="3">
    <source>
        <dbReference type="EMBL" id="RZU60513.1"/>
    </source>
</evidence>
<proteinExistence type="predicted"/>
<keyword evidence="2" id="KW-0812">Transmembrane</keyword>
<feature type="transmembrane region" description="Helical" evidence="2">
    <location>
        <begin position="219"/>
        <end position="236"/>
    </location>
</feature>
<evidence type="ECO:0000313" key="4">
    <source>
        <dbReference type="Proteomes" id="UP000292685"/>
    </source>
</evidence>
<protein>
    <submittedName>
        <fullName evidence="3">Uncharacterized protein</fullName>
    </submittedName>
</protein>
<dbReference type="OrthoDB" id="8477132at2"/>
<accession>A0A4Q8AAH4</accession>
<evidence type="ECO:0000256" key="1">
    <source>
        <dbReference type="SAM" id="MobiDB-lite"/>
    </source>
</evidence>
<sequence>MPTVGIMADPGLPESVCRRARDAVEQRLDDADGEDWTVVVERGALPLDPDGDIRLMGSAGALSAERDWDYLVYVTDLPRTYDGQPLAYELDRGTGAALLSLPAFGLWRLTARLRTMLTDLALTLHRRQGPEDEGDRSGEVRTPGVRTAHHAPGDGDLLVTLDSRFSALRLWAGMVRNNRPGRLLKALSTCIATAAAAGAFGIFYSSIWNMSDVLPTRRLVLISIVAVLTLSTWLIVRNGLWTRRSTVEQAGAGRLGVGSASNQAALDNAATVTTVVLSVALMYAVIYLVLFAGALAIVDSGYLESQLGHPVGLGDYAALSWLAASLGTMAGSLGSNFDSDDDIREATYSRRAHQRRLLYEEGNKDSHTGG</sequence>
<dbReference type="EMBL" id="SHLA01000001">
    <property type="protein sequence ID" value="RZU60513.1"/>
    <property type="molecule type" value="Genomic_DNA"/>
</dbReference>
<gene>
    <name evidence="3" type="ORF">EV380_0043</name>
</gene>
<comment type="caution">
    <text evidence="3">The sequence shown here is derived from an EMBL/GenBank/DDBJ whole genome shotgun (WGS) entry which is preliminary data.</text>
</comment>
<dbReference type="RefSeq" id="WP_130448528.1">
    <property type="nucleotide sequence ID" value="NZ_SHLA01000001.1"/>
</dbReference>
<dbReference type="Proteomes" id="UP000292685">
    <property type="component" value="Unassembled WGS sequence"/>
</dbReference>
<evidence type="ECO:0000256" key="2">
    <source>
        <dbReference type="SAM" id="Phobius"/>
    </source>
</evidence>
<keyword evidence="4" id="KW-1185">Reference proteome</keyword>
<keyword evidence="2" id="KW-1133">Transmembrane helix</keyword>
<feature type="region of interest" description="Disordered" evidence="1">
    <location>
        <begin position="127"/>
        <end position="146"/>
    </location>
</feature>